<feature type="non-terminal residue" evidence="2">
    <location>
        <position position="1"/>
    </location>
</feature>
<organism evidence="2 3">
    <name type="scientific">Vibrio vulnificus</name>
    <dbReference type="NCBI Taxonomy" id="672"/>
    <lineage>
        <taxon>Bacteria</taxon>
        <taxon>Pseudomonadati</taxon>
        <taxon>Pseudomonadota</taxon>
        <taxon>Gammaproteobacteria</taxon>
        <taxon>Vibrionales</taxon>
        <taxon>Vibrionaceae</taxon>
        <taxon>Vibrio</taxon>
    </lineage>
</organism>
<dbReference type="InterPro" id="IPR001633">
    <property type="entry name" value="EAL_dom"/>
</dbReference>
<accession>A0AAW4HJS9</accession>
<proteinExistence type="predicted"/>
<evidence type="ECO:0000313" key="3">
    <source>
        <dbReference type="Proteomes" id="UP000664056"/>
    </source>
</evidence>
<dbReference type="PANTHER" id="PTHR44757">
    <property type="entry name" value="DIGUANYLATE CYCLASE DGCP"/>
    <property type="match status" value="1"/>
</dbReference>
<reference evidence="2" key="1">
    <citation type="submission" date="2021-03" db="EMBL/GenBank/DDBJ databases">
        <title>Study of the foodborne Vibrio vulnificus isolates from China.</title>
        <authorList>
            <person name="Zheng Z."/>
            <person name="Ye L."/>
        </authorList>
    </citation>
    <scope>NUCLEOTIDE SEQUENCE</scope>
    <source>
        <strain evidence="2">Vv1582</strain>
    </source>
</reference>
<gene>
    <name evidence="2" type="ORF">J0J18_23885</name>
</gene>
<dbReference type="InterPro" id="IPR052155">
    <property type="entry name" value="Biofilm_reg_signaling"/>
</dbReference>
<protein>
    <submittedName>
        <fullName evidence="2">EAL domain-containing protein</fullName>
    </submittedName>
</protein>
<feature type="non-terminal residue" evidence="2">
    <location>
        <position position="92"/>
    </location>
</feature>
<dbReference type="EMBL" id="JAFKOQ010000145">
    <property type="protein sequence ID" value="MBN8124737.1"/>
    <property type="molecule type" value="Genomic_DNA"/>
</dbReference>
<dbReference type="Pfam" id="PF00563">
    <property type="entry name" value="EAL"/>
    <property type="match status" value="1"/>
</dbReference>
<dbReference type="SUPFAM" id="SSF141868">
    <property type="entry name" value="EAL domain-like"/>
    <property type="match status" value="1"/>
</dbReference>
<dbReference type="InterPro" id="IPR035919">
    <property type="entry name" value="EAL_sf"/>
</dbReference>
<evidence type="ECO:0000259" key="1">
    <source>
        <dbReference type="PROSITE" id="PS50883"/>
    </source>
</evidence>
<comment type="caution">
    <text evidence="2">The sequence shown here is derived from an EMBL/GenBank/DDBJ whole genome shotgun (WGS) entry which is preliminary data.</text>
</comment>
<dbReference type="PANTHER" id="PTHR44757:SF2">
    <property type="entry name" value="BIOFILM ARCHITECTURE MAINTENANCE PROTEIN MBAA"/>
    <property type="match status" value="1"/>
</dbReference>
<dbReference type="Gene3D" id="3.20.20.450">
    <property type="entry name" value="EAL domain"/>
    <property type="match status" value="1"/>
</dbReference>
<sequence length="92" mass="10138">LAQNAIIGVEALVRWEHPEFGLVPPADFIPIAEKTGLIQSIGEWVLKDACLQGTDWLARGVQFGKIAVNVSALQLQQSRFINKLKTILRETG</sequence>
<dbReference type="PROSITE" id="PS50883">
    <property type="entry name" value="EAL"/>
    <property type="match status" value="1"/>
</dbReference>
<feature type="domain" description="EAL" evidence="1">
    <location>
        <begin position="1"/>
        <end position="92"/>
    </location>
</feature>
<dbReference type="AlphaFoldDB" id="A0AAW4HJS9"/>
<name>A0AAW4HJS9_VIBVL</name>
<dbReference type="CDD" id="cd01948">
    <property type="entry name" value="EAL"/>
    <property type="match status" value="1"/>
</dbReference>
<evidence type="ECO:0000313" key="2">
    <source>
        <dbReference type="EMBL" id="MBN8124737.1"/>
    </source>
</evidence>
<dbReference type="Proteomes" id="UP000664056">
    <property type="component" value="Unassembled WGS sequence"/>
</dbReference>
<dbReference type="RefSeq" id="WP_206623284.1">
    <property type="nucleotide sequence ID" value="NZ_JAFKOQ010000145.1"/>
</dbReference>